<keyword evidence="1" id="KW-0540">Nuclease</keyword>
<dbReference type="EnsemblMetazoa" id="SMAR008656-RA">
    <property type="protein sequence ID" value="SMAR008656-PA"/>
    <property type="gene ID" value="SMAR008656"/>
</dbReference>
<evidence type="ECO:0000256" key="3">
    <source>
        <dbReference type="ARBA" id="ARBA00023239"/>
    </source>
</evidence>
<sequence>MIVKGEMYSNSGLGLLAESYVSSSDEDGEHQKRNCVDEEDTGEVKRIKREEPAEDNTIEENFSSLQKTENNVRLPIPSSISTMFCDQVENHEDDPTQHRGKIRTFKHEAGNWASFVYVSCKHEPKDSFCTLVKSILKICSTNDVILEKVEDLHLSVSKTVVIRHHWIKSLTTELQKKFTHFNKYKAIKLFSMCLKSLDIYTNDEKTRTFIGMKAHAGYSHLKSAVDLVDECFAEFKLPPFYKPPSFHVSIAWCNGDYYHKLTKLIPHLQILYKKEANVGIY</sequence>
<evidence type="ECO:0000256" key="5">
    <source>
        <dbReference type="ARBA" id="ARBA00029300"/>
    </source>
</evidence>
<dbReference type="EMBL" id="JH431850">
    <property type="status" value="NOT_ANNOTATED_CDS"/>
    <property type="molecule type" value="Genomic_DNA"/>
</dbReference>
<evidence type="ECO:0000313" key="10">
    <source>
        <dbReference type="Proteomes" id="UP000014500"/>
    </source>
</evidence>
<dbReference type="OMA" id="HASILWA"/>
<dbReference type="InterPro" id="IPR027521">
    <property type="entry name" value="Usb1"/>
</dbReference>
<evidence type="ECO:0000256" key="7">
    <source>
        <dbReference type="ARBA" id="ARBA00030030"/>
    </source>
</evidence>
<keyword evidence="2" id="KW-0378">Hydrolase</keyword>
<dbReference type="STRING" id="126957.T1J4V9"/>
<dbReference type="Pfam" id="PF09749">
    <property type="entry name" value="HVSL"/>
    <property type="match status" value="1"/>
</dbReference>
<reference evidence="10" key="1">
    <citation type="submission" date="2011-05" db="EMBL/GenBank/DDBJ databases">
        <authorList>
            <person name="Richards S.R."/>
            <person name="Qu J."/>
            <person name="Jiang H."/>
            <person name="Jhangiani S.N."/>
            <person name="Agravi P."/>
            <person name="Goodspeed R."/>
            <person name="Gross S."/>
            <person name="Mandapat C."/>
            <person name="Jackson L."/>
            <person name="Mathew T."/>
            <person name="Pu L."/>
            <person name="Thornton R."/>
            <person name="Saada N."/>
            <person name="Wilczek-Boney K.B."/>
            <person name="Lee S."/>
            <person name="Kovar C."/>
            <person name="Wu Y."/>
            <person name="Scherer S.E."/>
            <person name="Worley K.C."/>
            <person name="Muzny D.M."/>
            <person name="Gibbs R."/>
        </authorList>
    </citation>
    <scope>NUCLEOTIDE SEQUENCE</scope>
    <source>
        <strain evidence="10">Brora</strain>
    </source>
</reference>
<dbReference type="PANTHER" id="PTHR13522">
    <property type="entry name" value="U6 SNRNA PHOSPHODIESTERASE 1"/>
    <property type="match status" value="1"/>
</dbReference>
<evidence type="ECO:0000256" key="2">
    <source>
        <dbReference type="ARBA" id="ARBA00022801"/>
    </source>
</evidence>
<name>T1J4V9_STRMM</name>
<feature type="region of interest" description="Disordered" evidence="8">
    <location>
        <begin position="22"/>
        <end position="44"/>
    </location>
</feature>
<evidence type="ECO:0000256" key="1">
    <source>
        <dbReference type="ARBA" id="ARBA00022722"/>
    </source>
</evidence>
<keyword evidence="3" id="KW-0456">Lyase</keyword>
<dbReference type="HOGENOM" id="CLU_057212_2_0_1"/>
<dbReference type="eggNOG" id="KOG3102">
    <property type="taxonomic scope" value="Eukaryota"/>
</dbReference>
<dbReference type="AlphaFoldDB" id="T1J4V9"/>
<dbReference type="GO" id="GO:0016829">
    <property type="term" value="F:lyase activity"/>
    <property type="evidence" value="ECO:0007669"/>
    <property type="project" value="UniProtKB-KW"/>
</dbReference>
<evidence type="ECO:0000256" key="8">
    <source>
        <dbReference type="SAM" id="MobiDB-lite"/>
    </source>
</evidence>
<proteinExistence type="predicted"/>
<keyword evidence="4" id="KW-0539">Nucleus</keyword>
<feature type="compositionally biased region" description="Basic and acidic residues" evidence="8">
    <location>
        <begin position="29"/>
        <end position="44"/>
    </location>
</feature>
<dbReference type="GO" id="GO:0000175">
    <property type="term" value="F:3'-5'-RNA exonuclease activity"/>
    <property type="evidence" value="ECO:0007669"/>
    <property type="project" value="TreeGrafter"/>
</dbReference>
<dbReference type="PANTHER" id="PTHR13522:SF3">
    <property type="entry name" value="U6 SNRNA PHOSPHODIESTERASE 1"/>
    <property type="match status" value="1"/>
</dbReference>
<organism evidence="9 10">
    <name type="scientific">Strigamia maritima</name>
    <name type="common">European centipede</name>
    <name type="synonym">Geophilus maritimus</name>
    <dbReference type="NCBI Taxonomy" id="126957"/>
    <lineage>
        <taxon>Eukaryota</taxon>
        <taxon>Metazoa</taxon>
        <taxon>Ecdysozoa</taxon>
        <taxon>Arthropoda</taxon>
        <taxon>Myriapoda</taxon>
        <taxon>Chilopoda</taxon>
        <taxon>Pleurostigmophora</taxon>
        <taxon>Geophilomorpha</taxon>
        <taxon>Linotaeniidae</taxon>
        <taxon>Strigamia</taxon>
    </lineage>
</organism>
<dbReference type="PhylomeDB" id="T1J4V9"/>
<evidence type="ECO:0000256" key="4">
    <source>
        <dbReference type="ARBA" id="ARBA00023242"/>
    </source>
</evidence>
<accession>T1J4V9</accession>
<dbReference type="Gene3D" id="3.90.1140.10">
    <property type="entry name" value="Cyclic phosphodiesterase"/>
    <property type="match status" value="1"/>
</dbReference>
<evidence type="ECO:0000256" key="6">
    <source>
        <dbReference type="ARBA" id="ARBA00029543"/>
    </source>
</evidence>
<dbReference type="GO" id="GO:0034477">
    <property type="term" value="P:U6 snRNA 3'-end processing"/>
    <property type="evidence" value="ECO:0007669"/>
    <property type="project" value="InterPro"/>
</dbReference>
<evidence type="ECO:0000313" key="9">
    <source>
        <dbReference type="EnsemblMetazoa" id="SMAR008656-PA"/>
    </source>
</evidence>
<dbReference type="GO" id="GO:0005634">
    <property type="term" value="C:nucleus"/>
    <property type="evidence" value="ECO:0007669"/>
    <property type="project" value="TreeGrafter"/>
</dbReference>
<reference evidence="9" key="2">
    <citation type="submission" date="2015-02" db="UniProtKB">
        <authorList>
            <consortium name="EnsemblMetazoa"/>
        </authorList>
    </citation>
    <scope>IDENTIFICATION</scope>
</reference>
<dbReference type="Proteomes" id="UP000014500">
    <property type="component" value="Unassembled WGS sequence"/>
</dbReference>
<protein>
    <recommendedName>
        <fullName evidence="6">U6 snRNA phosphodiesterase 1</fullName>
    </recommendedName>
    <alternativeName>
        <fullName evidence="7">3'-5' RNA exonuclease USB1</fullName>
    </alternativeName>
</protein>
<keyword evidence="10" id="KW-1185">Reference proteome</keyword>
<comment type="catalytic activity">
    <reaction evidence="5">
        <text>a 3'-end uridylyl-uridine-RNA = a 3'-end 2',3'-cyclophospho-uridine-RNA + uridine</text>
        <dbReference type="Rhea" id="RHEA:46052"/>
        <dbReference type="Rhea" id="RHEA-COMP:17384"/>
        <dbReference type="Rhea" id="RHEA-COMP:17385"/>
        <dbReference type="ChEBI" id="CHEBI:16704"/>
        <dbReference type="ChEBI" id="CHEBI:85643"/>
        <dbReference type="ChEBI" id="CHEBI:85644"/>
    </reaction>
    <physiologicalReaction direction="left-to-right" evidence="5">
        <dbReference type="Rhea" id="RHEA:46053"/>
    </physiologicalReaction>
</comment>